<keyword evidence="4 10" id="KW-0812">Transmembrane</keyword>
<evidence type="ECO:0000256" key="10">
    <source>
        <dbReference type="HAMAP-Rule" id="MF_01043"/>
    </source>
</evidence>
<dbReference type="InterPro" id="IPR003811">
    <property type="entry name" value="G3P_acylTferase_PlsY"/>
</dbReference>
<feature type="transmembrane region" description="Helical" evidence="10">
    <location>
        <begin position="107"/>
        <end position="132"/>
    </location>
</feature>
<evidence type="ECO:0000256" key="3">
    <source>
        <dbReference type="ARBA" id="ARBA00022679"/>
    </source>
</evidence>
<dbReference type="SMART" id="SM01207">
    <property type="entry name" value="G3P_acyltransf"/>
    <property type="match status" value="1"/>
</dbReference>
<dbReference type="HAMAP" id="MF_01043">
    <property type="entry name" value="PlsY"/>
    <property type="match status" value="1"/>
</dbReference>
<feature type="transmembrane region" description="Helical" evidence="10">
    <location>
        <begin position="138"/>
        <end position="157"/>
    </location>
</feature>
<organism evidence="11 12">
    <name type="scientific">candidate division WOR-3 bacterium</name>
    <dbReference type="NCBI Taxonomy" id="2052148"/>
    <lineage>
        <taxon>Bacteria</taxon>
        <taxon>Bacteria division WOR-3</taxon>
    </lineage>
</organism>
<dbReference type="Proteomes" id="UP000630660">
    <property type="component" value="Unassembled WGS sequence"/>
</dbReference>
<dbReference type="GO" id="GO:0005886">
    <property type="term" value="C:plasma membrane"/>
    <property type="evidence" value="ECO:0007669"/>
    <property type="project" value="UniProtKB-SubCell"/>
</dbReference>
<dbReference type="Pfam" id="PF02660">
    <property type="entry name" value="G3P_acyltransf"/>
    <property type="match status" value="1"/>
</dbReference>
<comment type="catalytic activity">
    <reaction evidence="10">
        <text>an acyl phosphate + sn-glycerol 3-phosphate = a 1-acyl-sn-glycero-3-phosphate + phosphate</text>
        <dbReference type="Rhea" id="RHEA:34075"/>
        <dbReference type="ChEBI" id="CHEBI:43474"/>
        <dbReference type="ChEBI" id="CHEBI:57597"/>
        <dbReference type="ChEBI" id="CHEBI:57970"/>
        <dbReference type="ChEBI" id="CHEBI:59918"/>
        <dbReference type="EC" id="2.3.1.275"/>
    </reaction>
</comment>
<dbReference type="EC" id="2.3.1.275" evidence="10"/>
<feature type="transmembrane region" description="Helical" evidence="10">
    <location>
        <begin position="72"/>
        <end position="95"/>
    </location>
</feature>
<evidence type="ECO:0000256" key="6">
    <source>
        <dbReference type="ARBA" id="ARBA00023098"/>
    </source>
</evidence>
<protein>
    <recommendedName>
        <fullName evidence="10">Glycerol-3-phosphate acyltransferase</fullName>
    </recommendedName>
    <alternativeName>
        <fullName evidence="10">Acyl-PO4 G3P acyltransferase</fullName>
    </alternativeName>
    <alternativeName>
        <fullName evidence="10">Acyl-phosphate--glycerol-3-phosphate acyltransferase</fullName>
    </alternativeName>
    <alternativeName>
        <fullName evidence="10">G3P acyltransferase</fullName>
        <shortName evidence="10">GPAT</shortName>
        <ecNumber evidence="10">2.3.1.275</ecNumber>
    </alternativeName>
    <alternativeName>
        <fullName evidence="10">Lysophosphatidic acid synthase</fullName>
        <shortName evidence="10">LPA synthase</shortName>
    </alternativeName>
</protein>
<keyword evidence="1 10" id="KW-1003">Cell membrane</keyword>
<dbReference type="EMBL" id="WJKJ01000007">
    <property type="protein sequence ID" value="MBD3363617.1"/>
    <property type="molecule type" value="Genomic_DNA"/>
</dbReference>
<name>A0A9D5K7C8_UNCW3</name>
<comment type="subunit">
    <text evidence="10">Probably interacts with PlsX.</text>
</comment>
<dbReference type="AlphaFoldDB" id="A0A9D5K7C8"/>
<evidence type="ECO:0000256" key="1">
    <source>
        <dbReference type="ARBA" id="ARBA00022475"/>
    </source>
</evidence>
<accession>A0A9D5K7C8</accession>
<keyword evidence="5 10" id="KW-1133">Transmembrane helix</keyword>
<gene>
    <name evidence="10 11" type="primary">plsY</name>
    <name evidence="11" type="ORF">GF359_00215</name>
</gene>
<feature type="transmembrane region" description="Helical" evidence="10">
    <location>
        <begin position="164"/>
        <end position="181"/>
    </location>
</feature>
<dbReference type="GO" id="GO:0008654">
    <property type="term" value="P:phospholipid biosynthetic process"/>
    <property type="evidence" value="ECO:0007669"/>
    <property type="project" value="UniProtKB-UniRule"/>
</dbReference>
<dbReference type="PANTHER" id="PTHR30309">
    <property type="entry name" value="INNER MEMBRANE PROTEIN YGIH"/>
    <property type="match status" value="1"/>
</dbReference>
<keyword evidence="8 10" id="KW-0594">Phospholipid biosynthesis</keyword>
<keyword evidence="6 10" id="KW-0443">Lipid metabolism</keyword>
<evidence type="ECO:0000256" key="8">
    <source>
        <dbReference type="ARBA" id="ARBA00023209"/>
    </source>
</evidence>
<evidence type="ECO:0000256" key="5">
    <source>
        <dbReference type="ARBA" id="ARBA00022989"/>
    </source>
</evidence>
<keyword evidence="9 10" id="KW-1208">Phospholipid metabolism</keyword>
<proteinExistence type="inferred from homology"/>
<dbReference type="GO" id="GO:0043772">
    <property type="term" value="F:acyl-phosphate glycerol-3-phosphate acyltransferase activity"/>
    <property type="evidence" value="ECO:0007669"/>
    <property type="project" value="UniProtKB-UniRule"/>
</dbReference>
<comment type="pathway">
    <text evidence="10">Lipid metabolism; phospholipid metabolism.</text>
</comment>
<evidence type="ECO:0000313" key="12">
    <source>
        <dbReference type="Proteomes" id="UP000630660"/>
    </source>
</evidence>
<comment type="caution">
    <text evidence="11">The sequence shown here is derived from an EMBL/GenBank/DDBJ whole genome shotgun (WGS) entry which is preliminary data.</text>
</comment>
<keyword evidence="7 10" id="KW-0472">Membrane</keyword>
<evidence type="ECO:0000313" key="11">
    <source>
        <dbReference type="EMBL" id="MBD3363617.1"/>
    </source>
</evidence>
<comment type="similarity">
    <text evidence="10">Belongs to the PlsY family.</text>
</comment>
<feature type="transmembrane region" description="Helical" evidence="10">
    <location>
        <begin position="6"/>
        <end position="28"/>
    </location>
</feature>
<evidence type="ECO:0000256" key="2">
    <source>
        <dbReference type="ARBA" id="ARBA00022516"/>
    </source>
</evidence>
<comment type="function">
    <text evidence="10">Catalyzes the transfer of an acyl group from acyl-phosphate (acyl-PO(4)) to glycerol-3-phosphate (G3P) to form lysophosphatidic acid (LPA). This enzyme utilizes acyl-phosphate as fatty acyl donor, but not acyl-CoA or acyl-ACP.</text>
</comment>
<keyword evidence="3 10" id="KW-0808">Transferase</keyword>
<dbReference type="NCBIfam" id="TIGR00023">
    <property type="entry name" value="glycerol-3-phosphate 1-O-acyltransferase PlsY"/>
    <property type="match status" value="1"/>
</dbReference>
<evidence type="ECO:0000256" key="7">
    <source>
        <dbReference type="ARBA" id="ARBA00023136"/>
    </source>
</evidence>
<evidence type="ECO:0000256" key="4">
    <source>
        <dbReference type="ARBA" id="ARBA00022692"/>
    </source>
</evidence>
<reference evidence="11" key="1">
    <citation type="submission" date="2019-11" db="EMBL/GenBank/DDBJ databases">
        <title>Microbial mats filling the niche in hypersaline microbial mats.</title>
        <authorList>
            <person name="Wong H.L."/>
            <person name="Macleod F.I."/>
            <person name="White R.A. III"/>
            <person name="Burns B.P."/>
        </authorList>
    </citation>
    <scope>NUCLEOTIDE SEQUENCE</scope>
    <source>
        <strain evidence="11">Bin_327</strain>
    </source>
</reference>
<sequence length="207" mass="21429">MISPAADTIILAALGYLAGSIPVGYLIAHSKGVRIRKIGSGNIGATNAIRALGTGWGVFTGILDALKGALPALAAAYLSACPGVVGAAAVLGHIFSPWLRFNGGKGVATTLGVFLVLTPFPALAAIGIWIILFLTTGYVSLASILSIASLWTGILVASGSSPEISRLASAAGCAFLILFAHRSNIFRLVMGKEKRSSLWERIWKPEN</sequence>
<keyword evidence="2 10" id="KW-0444">Lipid biosynthesis</keyword>
<keyword evidence="11" id="KW-0012">Acyltransferase</keyword>
<comment type="subcellular location">
    <subcellularLocation>
        <location evidence="10">Cell membrane</location>
        <topology evidence="10">Multi-pass membrane protein</topology>
    </subcellularLocation>
</comment>
<dbReference type="PANTHER" id="PTHR30309:SF0">
    <property type="entry name" value="GLYCEROL-3-PHOSPHATE ACYLTRANSFERASE-RELATED"/>
    <property type="match status" value="1"/>
</dbReference>
<evidence type="ECO:0000256" key="9">
    <source>
        <dbReference type="ARBA" id="ARBA00023264"/>
    </source>
</evidence>